<dbReference type="InterPro" id="IPR039471">
    <property type="entry name" value="CXorf65-like"/>
</dbReference>
<dbReference type="Pfam" id="PF15874">
    <property type="entry name" value="Il2rg"/>
    <property type="match status" value="1"/>
</dbReference>
<dbReference type="eggNOG" id="ENOG502S69Y">
    <property type="taxonomic scope" value="Eukaryota"/>
</dbReference>
<protein>
    <submittedName>
        <fullName evidence="2">Uncharacterized protein</fullName>
    </submittedName>
</protein>
<sequence length="135" mass="15186">MVNPNCLGAVMLSHIKKSCGYADISENIDLASETGEVVDLVSRPREYARKFLEPRGSYILVKVIGDEMEDSSPTYISLLDQAGEKIKFSVFLIFFICNAAIIHPFSGNDSISYKPNIQNADQRQDRNQRRSAKIR</sequence>
<dbReference type="VEuPathDB" id="FungiDB:BDEG_21200"/>
<evidence type="ECO:0000313" key="2">
    <source>
        <dbReference type="EMBL" id="OAJ37137.1"/>
    </source>
</evidence>
<dbReference type="OrthoDB" id="2109241at2759"/>
<proteinExistence type="predicted"/>
<dbReference type="PANTHER" id="PTHR33887:SF5">
    <property type="entry name" value="PB1 DOMAIN-CONTAINING PROTEIN"/>
    <property type="match status" value="1"/>
</dbReference>
<evidence type="ECO:0000256" key="1">
    <source>
        <dbReference type="SAM" id="MobiDB-lite"/>
    </source>
</evidence>
<dbReference type="Proteomes" id="UP000077115">
    <property type="component" value="Unassembled WGS sequence"/>
</dbReference>
<name>A0A177WAK2_BATDL</name>
<dbReference type="AlphaFoldDB" id="A0A177WAK2"/>
<evidence type="ECO:0000313" key="3">
    <source>
        <dbReference type="Proteomes" id="UP000077115"/>
    </source>
</evidence>
<reference evidence="2 3" key="1">
    <citation type="submission" date="2006-10" db="EMBL/GenBank/DDBJ databases">
        <title>The Genome Sequence of Batrachochytrium dendrobatidis JEL423.</title>
        <authorList>
            <consortium name="The Broad Institute Genome Sequencing Platform"/>
            <person name="Birren B."/>
            <person name="Lander E."/>
            <person name="Galagan J."/>
            <person name="Cuomo C."/>
            <person name="Devon K."/>
            <person name="Jaffe D."/>
            <person name="Butler J."/>
            <person name="Alvarez P."/>
            <person name="Gnerre S."/>
            <person name="Grabherr M."/>
            <person name="Kleber M."/>
            <person name="Mauceli E."/>
            <person name="Brockman W."/>
            <person name="Young S."/>
            <person name="LaButti K."/>
            <person name="Sykes S."/>
            <person name="DeCaprio D."/>
            <person name="Crawford M."/>
            <person name="Koehrsen M."/>
            <person name="Engels R."/>
            <person name="Montgomery P."/>
            <person name="Pearson M."/>
            <person name="Howarth C."/>
            <person name="Larson L."/>
            <person name="White J."/>
            <person name="O'Leary S."/>
            <person name="Kodira C."/>
            <person name="Zeng Q."/>
            <person name="Yandava C."/>
            <person name="Alvarado L."/>
            <person name="Longcore J."/>
            <person name="James T."/>
        </authorList>
    </citation>
    <scope>NUCLEOTIDE SEQUENCE [LARGE SCALE GENOMIC DNA]</scope>
    <source>
        <strain evidence="2 3">JEL423</strain>
    </source>
</reference>
<dbReference type="PANTHER" id="PTHR33887">
    <property type="entry name" value="PB1 DOMAIN-CONTAINING PROTEIN"/>
    <property type="match status" value="1"/>
</dbReference>
<gene>
    <name evidence="2" type="ORF">BDEG_21200</name>
</gene>
<accession>A0A177WAK2</accession>
<organism evidence="2 3">
    <name type="scientific">Batrachochytrium dendrobatidis (strain JEL423)</name>
    <dbReference type="NCBI Taxonomy" id="403673"/>
    <lineage>
        <taxon>Eukaryota</taxon>
        <taxon>Fungi</taxon>
        <taxon>Fungi incertae sedis</taxon>
        <taxon>Chytridiomycota</taxon>
        <taxon>Chytridiomycota incertae sedis</taxon>
        <taxon>Chytridiomycetes</taxon>
        <taxon>Rhizophydiales</taxon>
        <taxon>Rhizophydiales incertae sedis</taxon>
        <taxon>Batrachochytrium</taxon>
    </lineage>
</organism>
<feature type="region of interest" description="Disordered" evidence="1">
    <location>
        <begin position="113"/>
        <end position="135"/>
    </location>
</feature>
<dbReference type="EMBL" id="DS022300">
    <property type="protein sequence ID" value="OAJ37137.1"/>
    <property type="molecule type" value="Genomic_DNA"/>
</dbReference>
<reference evidence="2 3" key="2">
    <citation type="submission" date="2016-05" db="EMBL/GenBank/DDBJ databases">
        <title>Lineage-specific infection strategies underlie the spectrum of fungal disease in amphibians.</title>
        <authorList>
            <person name="Cuomo C.A."/>
            <person name="Farrer R.A."/>
            <person name="James T."/>
            <person name="Longcore J."/>
            <person name="Birren B."/>
        </authorList>
    </citation>
    <scope>NUCLEOTIDE SEQUENCE [LARGE SCALE GENOMIC DNA]</scope>
    <source>
        <strain evidence="2 3">JEL423</strain>
    </source>
</reference>